<dbReference type="Pfam" id="PF02463">
    <property type="entry name" value="SMC_N"/>
    <property type="match status" value="1"/>
</dbReference>
<keyword evidence="5" id="KW-0238">DNA-binding</keyword>
<dbReference type="InterPro" id="IPR011890">
    <property type="entry name" value="SMC_prok"/>
</dbReference>
<organism evidence="9">
    <name type="scientific">hydrothermal vent metagenome</name>
    <dbReference type="NCBI Taxonomy" id="652676"/>
    <lineage>
        <taxon>unclassified sequences</taxon>
        <taxon>metagenomes</taxon>
        <taxon>ecological metagenomes</taxon>
    </lineage>
</organism>
<keyword evidence="1" id="KW-0963">Cytoplasm</keyword>
<dbReference type="HAMAP" id="MF_01894">
    <property type="entry name" value="Smc_prok"/>
    <property type="match status" value="1"/>
</dbReference>
<dbReference type="InterPro" id="IPR010935">
    <property type="entry name" value="SMC_hinge"/>
</dbReference>
<dbReference type="GO" id="GO:0005694">
    <property type="term" value="C:chromosome"/>
    <property type="evidence" value="ECO:0007669"/>
    <property type="project" value="InterPro"/>
</dbReference>
<feature type="domain" description="SMC hinge" evidence="8">
    <location>
        <begin position="521"/>
        <end position="622"/>
    </location>
</feature>
<dbReference type="GO" id="GO:0007062">
    <property type="term" value="P:sister chromatid cohesion"/>
    <property type="evidence" value="ECO:0007669"/>
    <property type="project" value="InterPro"/>
</dbReference>
<sequence>MQLQKIKLAGFKSFVDPTTLELPSQLIGVVGPNGCGKSNVIDAVRWVMGESSAKNLRGDSLADVIFNGSSGRKPVGAAMVELIFNNSQGRLGGEYAKYAELSVKRQINREGKSNYYLNGTKCRRRDITDVFLGTGLGPRSYSIIEQGMITRLIEAKPEELRAFLEEAAGISKYKERRRETETRIRHTKENMSRIEDLVGELDKRLQTLQRQAKTAEKYKTFKEEERLVKAQLLALRHQGLDGEAQLKDQVIQGRETALEGQLAEQCTTDTEIEKQRIAHSEANEHFNQVQGQFYSIGADIARVEQSIQHMQEKREENQLELEKAIQTLTEGKVHIEHDQRQIEEINASLETCDPQFETAEAQAKISTEALREIEESQRNWQEEWESFNSAVAAKTQQSEVERTRIIHLEEDMARQQKRLQRQEEEHHGLDAGDLKEEVATLSEQSAESSAQLEGLQQEVHGLLSEITQQRETNSGTTRELVDARSHLVELQKQYASLDALQKAALGKQAGAVTTWLEEHDLDGMRRLAETLNVENGWERAVETVLGQNIEALCVDGVECVTDRLASLQQGTLSIFDTQAKSNATSRPVGMSLASKVEATWALDGLFAGIYAVDTQEDALALRTQLEAHESVVTRDGIWVGPDWLRVVRGGDEEGSVLVREQELKLVSQKLDEADERLCQLEQALEEGQFKLAALEEQRETLQSNINQAAHKNAEVRSQLSSKNARLEQVEARKRRLQEEIEEICAHNEKGSEELVVARERLEMMIAEMTEHQEQRILLGDQREELSAMLDERRQQAQTDRDTAREFMLRIDSMRTQLGTLTTSTERMQRQMGNLEHRREELTSALEDGVEPLESSKMELEEFLERRLLVEGELAEVRRQVEACDHQLRQLGSRRSEIEQLILAIRSELEQMRMAWQEIKVRRQTLLEQIEESQYELTQLLEEMPDEANESEWAKQAEEMERRIQRLGAINLAAIEEYTEQSERKSYLDSQLADLTEALETLESAIRKIDHETRTRFKDTFEKVNEKLQELFPRLFGGGSARLEMTGEDVLDAGVTIMAHPPGKRNSSIHLLSGGEKALTAVAMVFAIFELNPAPFCILDEVDAPLDDNNTIRFSQMVKEMSDRVQFIFITHNKITMEISNQLVGVTMHEPGVSRLVAVDVAEAMQLVEAV</sequence>
<dbReference type="GO" id="GO:0003677">
    <property type="term" value="F:DNA binding"/>
    <property type="evidence" value="ECO:0007669"/>
    <property type="project" value="UniProtKB-KW"/>
</dbReference>
<evidence type="ECO:0000256" key="6">
    <source>
        <dbReference type="SAM" id="Coils"/>
    </source>
</evidence>
<dbReference type="SMART" id="SM00968">
    <property type="entry name" value="SMC_hinge"/>
    <property type="match status" value="1"/>
</dbReference>
<dbReference type="InterPro" id="IPR027417">
    <property type="entry name" value="P-loop_NTPase"/>
</dbReference>
<feature type="compositionally biased region" description="Low complexity" evidence="7">
    <location>
        <begin position="441"/>
        <end position="453"/>
    </location>
</feature>
<evidence type="ECO:0000259" key="8">
    <source>
        <dbReference type="SMART" id="SM00968"/>
    </source>
</evidence>
<feature type="coiled-coil region" evidence="6">
    <location>
        <begin position="684"/>
        <end position="774"/>
    </location>
</feature>
<dbReference type="InterPro" id="IPR036277">
    <property type="entry name" value="SMC_hinge_sf"/>
</dbReference>
<evidence type="ECO:0000256" key="3">
    <source>
        <dbReference type="ARBA" id="ARBA00022840"/>
    </source>
</evidence>
<feature type="coiled-coil region" evidence="6">
    <location>
        <begin position="300"/>
        <end position="327"/>
    </location>
</feature>
<feature type="coiled-coil region" evidence="6">
    <location>
        <begin position="170"/>
        <end position="225"/>
    </location>
</feature>
<evidence type="ECO:0000256" key="7">
    <source>
        <dbReference type="SAM" id="MobiDB-lite"/>
    </source>
</evidence>
<proteinExistence type="inferred from homology"/>
<name>A0A3B0ZHZ1_9ZZZZ</name>
<dbReference type="GO" id="GO:0016887">
    <property type="term" value="F:ATP hydrolysis activity"/>
    <property type="evidence" value="ECO:0007669"/>
    <property type="project" value="InterPro"/>
</dbReference>
<dbReference type="GO" id="GO:0030261">
    <property type="term" value="P:chromosome condensation"/>
    <property type="evidence" value="ECO:0007669"/>
    <property type="project" value="InterPro"/>
</dbReference>
<dbReference type="SUPFAM" id="SSF75553">
    <property type="entry name" value="Smc hinge domain"/>
    <property type="match status" value="1"/>
</dbReference>
<evidence type="ECO:0000256" key="5">
    <source>
        <dbReference type="ARBA" id="ARBA00023125"/>
    </source>
</evidence>
<dbReference type="AlphaFoldDB" id="A0A3B0ZHZ1"/>
<evidence type="ECO:0000313" key="9">
    <source>
        <dbReference type="EMBL" id="VAW88690.1"/>
    </source>
</evidence>
<keyword evidence="3" id="KW-0067">ATP-binding</keyword>
<dbReference type="CDD" id="cd03278">
    <property type="entry name" value="ABC_SMC_barmotin"/>
    <property type="match status" value="2"/>
</dbReference>
<dbReference type="EMBL" id="UOFQ01000104">
    <property type="protein sequence ID" value="VAW88690.1"/>
    <property type="molecule type" value="Genomic_DNA"/>
</dbReference>
<keyword evidence="4 6" id="KW-0175">Coiled coil</keyword>
<evidence type="ECO:0000256" key="1">
    <source>
        <dbReference type="ARBA" id="ARBA00022490"/>
    </source>
</evidence>
<dbReference type="NCBIfam" id="TIGR02168">
    <property type="entry name" value="SMC_prok_B"/>
    <property type="match status" value="1"/>
</dbReference>
<dbReference type="InterPro" id="IPR003395">
    <property type="entry name" value="RecF/RecN/SMC_N"/>
</dbReference>
<protein>
    <submittedName>
        <fullName evidence="9">Chromosome partition protein smc</fullName>
    </submittedName>
</protein>
<dbReference type="Gene3D" id="3.40.50.300">
    <property type="entry name" value="P-loop containing nucleotide triphosphate hydrolases"/>
    <property type="match status" value="2"/>
</dbReference>
<dbReference type="PANTHER" id="PTHR43977">
    <property type="entry name" value="STRUCTURAL MAINTENANCE OF CHROMOSOMES PROTEIN 3"/>
    <property type="match status" value="1"/>
</dbReference>
<accession>A0A3B0ZHZ1</accession>
<evidence type="ECO:0000256" key="2">
    <source>
        <dbReference type="ARBA" id="ARBA00022741"/>
    </source>
</evidence>
<feature type="coiled-coil region" evidence="6">
    <location>
        <begin position="824"/>
        <end position="879"/>
    </location>
</feature>
<feature type="compositionally biased region" description="Basic and acidic residues" evidence="7">
    <location>
        <begin position="415"/>
        <end position="438"/>
    </location>
</feature>
<dbReference type="Pfam" id="PF06470">
    <property type="entry name" value="SMC_hinge"/>
    <property type="match status" value="1"/>
</dbReference>
<reference evidence="9" key="1">
    <citation type="submission" date="2018-06" db="EMBL/GenBank/DDBJ databases">
        <authorList>
            <person name="Zhirakovskaya E."/>
        </authorList>
    </citation>
    <scope>NUCLEOTIDE SEQUENCE</scope>
</reference>
<gene>
    <name evidence="9" type="ORF">MNBD_GAMMA17-276</name>
</gene>
<keyword evidence="2" id="KW-0547">Nucleotide-binding</keyword>
<dbReference type="SUPFAM" id="SSF52540">
    <property type="entry name" value="P-loop containing nucleoside triphosphate hydrolases"/>
    <property type="match status" value="1"/>
</dbReference>
<feature type="region of interest" description="Disordered" evidence="7">
    <location>
        <begin position="415"/>
        <end position="453"/>
    </location>
</feature>
<dbReference type="GO" id="GO:0005524">
    <property type="term" value="F:ATP binding"/>
    <property type="evidence" value="ECO:0007669"/>
    <property type="project" value="UniProtKB-KW"/>
</dbReference>
<dbReference type="PIRSF" id="PIRSF005719">
    <property type="entry name" value="SMC"/>
    <property type="match status" value="1"/>
</dbReference>
<dbReference type="InterPro" id="IPR024704">
    <property type="entry name" value="SMC"/>
</dbReference>
<evidence type="ECO:0000256" key="4">
    <source>
        <dbReference type="ARBA" id="ARBA00023054"/>
    </source>
</evidence>